<reference evidence="1 2" key="1">
    <citation type="submission" date="2021-02" db="EMBL/GenBank/DDBJ databases">
        <title>The genome of Marinomonas foliarum JZW.</title>
        <authorList>
            <person name="Sun M."/>
        </authorList>
    </citation>
    <scope>NUCLEOTIDE SEQUENCE [LARGE SCALE GENOMIC DNA]</scope>
    <source>
        <strain evidence="1 2">JZW</strain>
    </source>
</reference>
<sequence>MDFPKNTAIEACEQFIEKINEDSGQVLQLPVDTASLAFGGLASAIQAANTWMRKSEKRDILLRTSTKRDVLADINERPHKFAAAMCATYIASDAIPENNLRPEINLLAKEAIEQQGRSPFGLQRGGLCWFAFVDHSSKAFDRNFYIEKLGSNPQPRLPEQITAVIKSMIDKSMAVTGGANPLSGKALEYIGRIFFELFLNTHEHGTRGVFRSEWLRPGMRIIYAQSVNLIEKASDKITMQQPALHQYSESSKAQGMKNKKRFVEVGIVDSGLGYCGRWLADQEKESSLSDLKIEDEYQIFKQCFQFRQTSTQNESKGNGLPVVMDRLTKLGGFIRIRSGRLAVYRNFIDSPYINNDSCIFFDWQSGKSCESQISEMPLCAGVSITLLIPLEAKS</sequence>
<dbReference type="RefSeq" id="WP_205114736.1">
    <property type="nucleotide sequence ID" value="NZ_CP070273.1"/>
</dbReference>
<dbReference type="Proteomes" id="UP000644167">
    <property type="component" value="Chromosome"/>
</dbReference>
<evidence type="ECO:0008006" key="3">
    <source>
        <dbReference type="Google" id="ProtNLM"/>
    </source>
</evidence>
<accession>A0ABX7INZ9</accession>
<proteinExistence type="predicted"/>
<protein>
    <recommendedName>
        <fullName evidence="3">Histidine kinase/DNA gyrase B/HSP90-like ATPase</fullName>
    </recommendedName>
</protein>
<organism evidence="1 2">
    <name type="scientific">Marinomonas foliarum</name>
    <dbReference type="NCBI Taxonomy" id="491950"/>
    <lineage>
        <taxon>Bacteria</taxon>
        <taxon>Pseudomonadati</taxon>
        <taxon>Pseudomonadota</taxon>
        <taxon>Gammaproteobacteria</taxon>
        <taxon>Oceanospirillales</taxon>
        <taxon>Oceanospirillaceae</taxon>
        <taxon>Marinomonas</taxon>
    </lineage>
</organism>
<gene>
    <name evidence="1" type="ORF">JSY38_00515</name>
</gene>
<name>A0ABX7INZ9_9GAMM</name>
<evidence type="ECO:0000313" key="1">
    <source>
        <dbReference type="EMBL" id="QRV24065.1"/>
    </source>
</evidence>
<dbReference type="EMBL" id="CP070273">
    <property type="protein sequence ID" value="QRV24065.1"/>
    <property type="molecule type" value="Genomic_DNA"/>
</dbReference>
<evidence type="ECO:0000313" key="2">
    <source>
        <dbReference type="Proteomes" id="UP000644167"/>
    </source>
</evidence>
<keyword evidence="2" id="KW-1185">Reference proteome</keyword>